<dbReference type="Pfam" id="PF05437">
    <property type="entry name" value="AzlD"/>
    <property type="match status" value="1"/>
</dbReference>
<feature type="transmembrane region" description="Helical" evidence="1">
    <location>
        <begin position="6"/>
        <end position="30"/>
    </location>
</feature>
<dbReference type="RefSeq" id="WP_130161604.1">
    <property type="nucleotide sequence ID" value="NZ_SGIM01000003.1"/>
</dbReference>
<proteinExistence type="predicted"/>
<feature type="transmembrane region" description="Helical" evidence="1">
    <location>
        <begin position="42"/>
        <end position="60"/>
    </location>
</feature>
<comment type="caution">
    <text evidence="2">The sequence shown here is derived from an EMBL/GenBank/DDBJ whole genome shotgun (WGS) entry which is preliminary data.</text>
</comment>
<feature type="transmembrane region" description="Helical" evidence="1">
    <location>
        <begin position="88"/>
        <end position="106"/>
    </location>
</feature>
<sequence>MSHGQSYIFVGIVILALGTYLIRYSGFYLANRMTINEQHRQLLSDSACVLLFTLAVFNTLFTENHFSGISKIIGVSVAIIFAWKKYSLIIVILMAMMVTATLRYFGFP</sequence>
<protein>
    <submittedName>
        <fullName evidence="2">AzlD domain-containing protein</fullName>
    </submittedName>
</protein>
<dbReference type="AlphaFoldDB" id="A0A4Q6XIP3"/>
<evidence type="ECO:0000256" key="1">
    <source>
        <dbReference type="SAM" id="Phobius"/>
    </source>
</evidence>
<accession>A0A4Q6XIP3</accession>
<keyword evidence="1" id="KW-1133">Transmembrane helix</keyword>
<feature type="transmembrane region" description="Helical" evidence="1">
    <location>
        <begin position="66"/>
        <end position="83"/>
    </location>
</feature>
<dbReference type="Proteomes" id="UP000292110">
    <property type="component" value="Unassembled WGS sequence"/>
</dbReference>
<name>A0A4Q6XIP3_9GAMM</name>
<evidence type="ECO:0000313" key="3">
    <source>
        <dbReference type="Proteomes" id="UP000292110"/>
    </source>
</evidence>
<dbReference type="InterPro" id="IPR008407">
    <property type="entry name" value="Brnchd-chn_aa_trnsp_AzlD"/>
</dbReference>
<evidence type="ECO:0000313" key="2">
    <source>
        <dbReference type="EMBL" id="RZF54755.1"/>
    </source>
</evidence>
<gene>
    <name evidence="2" type="ORF">EXE30_05895</name>
</gene>
<keyword evidence="1" id="KW-0472">Membrane</keyword>
<reference evidence="2 3" key="1">
    <citation type="submission" date="2019-02" db="EMBL/GenBank/DDBJ databases">
        <title>The draft genome of Acinetobacter halotolerans strain JCM 31009.</title>
        <authorList>
            <person name="Qin J."/>
            <person name="Feng Y."/>
            <person name="Nemec A."/>
            <person name="Zong Z."/>
        </authorList>
    </citation>
    <scope>NUCLEOTIDE SEQUENCE [LARGE SCALE GENOMIC DNA]</scope>
    <source>
        <strain evidence="2 3">JCM 31009</strain>
    </source>
</reference>
<keyword evidence="1" id="KW-0812">Transmembrane</keyword>
<dbReference type="EMBL" id="SGIM01000003">
    <property type="protein sequence ID" value="RZF54755.1"/>
    <property type="molecule type" value="Genomic_DNA"/>
</dbReference>
<keyword evidence="3" id="KW-1185">Reference proteome</keyword>
<organism evidence="2 3">
    <name type="scientific">Acinetobacter halotolerans</name>
    <dbReference type="NCBI Taxonomy" id="1752076"/>
    <lineage>
        <taxon>Bacteria</taxon>
        <taxon>Pseudomonadati</taxon>
        <taxon>Pseudomonadota</taxon>
        <taxon>Gammaproteobacteria</taxon>
        <taxon>Moraxellales</taxon>
        <taxon>Moraxellaceae</taxon>
        <taxon>Acinetobacter</taxon>
    </lineage>
</organism>